<dbReference type="RefSeq" id="WP_013630346.1">
    <property type="nucleotide sequence ID" value="NC_015174.1"/>
</dbReference>
<dbReference type="HOGENOM" id="CLU_003468_5_3_0"/>
<dbReference type="Pfam" id="PF10150">
    <property type="entry name" value="RNase_E_G"/>
    <property type="match status" value="1"/>
</dbReference>
<keyword evidence="21" id="KW-1185">Reference proteome</keyword>
<evidence type="ECO:0000256" key="18">
    <source>
        <dbReference type="SAM" id="MobiDB-lite"/>
    </source>
</evidence>
<keyword evidence="12" id="KW-0699">rRNA-binding</keyword>
<dbReference type="EMBL" id="CP002546">
    <property type="protein sequence ID" value="ADY61629.1"/>
    <property type="molecule type" value="Genomic_DNA"/>
</dbReference>
<evidence type="ECO:0000256" key="3">
    <source>
        <dbReference type="ARBA" id="ARBA00005663"/>
    </source>
</evidence>
<keyword evidence="6" id="KW-0963">Cytoplasm</keyword>
<keyword evidence="13" id="KW-0255">Endonuclease</keyword>
<keyword evidence="16" id="KW-0694">RNA-binding</keyword>
<dbReference type="CDD" id="cd04453">
    <property type="entry name" value="S1_RNase_E"/>
    <property type="match status" value="1"/>
</dbReference>
<dbReference type="InterPro" id="IPR004659">
    <property type="entry name" value="RNase_E/G"/>
</dbReference>
<feature type="region of interest" description="Disordered" evidence="18">
    <location>
        <begin position="82"/>
        <end position="116"/>
    </location>
</feature>
<accession>F0SGM4</accession>
<name>F0SGM4_RUBBR</name>
<dbReference type="PANTHER" id="PTHR30001">
    <property type="entry name" value="RIBONUCLEASE"/>
    <property type="match status" value="1"/>
</dbReference>
<evidence type="ECO:0000256" key="16">
    <source>
        <dbReference type="ARBA" id="ARBA00022884"/>
    </source>
</evidence>
<keyword evidence="11" id="KW-0479">Metal-binding</keyword>
<dbReference type="KEGG" id="pbs:Plabr_4052"/>
<comment type="similarity">
    <text evidence="3">Belongs to the RNase E/G family. RNase G subfamily.</text>
</comment>
<dbReference type="Gene3D" id="2.40.50.140">
    <property type="entry name" value="Nucleic acid-binding proteins"/>
    <property type="match status" value="1"/>
</dbReference>
<dbReference type="AlphaFoldDB" id="F0SGM4"/>
<evidence type="ECO:0000259" key="19">
    <source>
        <dbReference type="PROSITE" id="PS50126"/>
    </source>
</evidence>
<keyword evidence="17" id="KW-0472">Membrane</keyword>
<comment type="cofactor">
    <cofactor evidence="1">
        <name>Mg(2+)</name>
        <dbReference type="ChEBI" id="CHEBI:18420"/>
    </cofactor>
</comment>
<dbReference type="eggNOG" id="COG1530">
    <property type="taxonomic scope" value="Bacteria"/>
</dbReference>
<evidence type="ECO:0000256" key="7">
    <source>
        <dbReference type="ARBA" id="ARBA00022519"/>
    </source>
</evidence>
<keyword evidence="5" id="KW-1003">Cell membrane</keyword>
<evidence type="ECO:0000256" key="14">
    <source>
        <dbReference type="ARBA" id="ARBA00022801"/>
    </source>
</evidence>
<dbReference type="GO" id="GO:0004519">
    <property type="term" value="F:endonuclease activity"/>
    <property type="evidence" value="ECO:0007669"/>
    <property type="project" value="UniProtKB-KW"/>
</dbReference>
<dbReference type="SMART" id="SM00316">
    <property type="entry name" value="S1"/>
    <property type="match status" value="1"/>
</dbReference>
<dbReference type="Pfam" id="PF00575">
    <property type="entry name" value="S1"/>
    <property type="match status" value="1"/>
</dbReference>
<evidence type="ECO:0000256" key="8">
    <source>
        <dbReference type="ARBA" id="ARBA00022552"/>
    </source>
</evidence>
<organism evidence="20 21">
    <name type="scientific">Rubinisphaera brasiliensis (strain ATCC 49424 / DSM 5305 / JCM 21570 / IAM 15109 / NBRC 103401 / IFAM 1448)</name>
    <name type="common">Planctomyces brasiliensis</name>
    <dbReference type="NCBI Taxonomy" id="756272"/>
    <lineage>
        <taxon>Bacteria</taxon>
        <taxon>Pseudomonadati</taxon>
        <taxon>Planctomycetota</taxon>
        <taxon>Planctomycetia</taxon>
        <taxon>Planctomycetales</taxon>
        <taxon>Planctomycetaceae</taxon>
        <taxon>Rubinisphaera</taxon>
    </lineage>
</organism>
<evidence type="ECO:0000256" key="2">
    <source>
        <dbReference type="ARBA" id="ARBA00004496"/>
    </source>
</evidence>
<dbReference type="GO" id="GO:0008033">
    <property type="term" value="P:tRNA processing"/>
    <property type="evidence" value="ECO:0007669"/>
    <property type="project" value="UniProtKB-KW"/>
</dbReference>
<dbReference type="GO" id="GO:0046872">
    <property type="term" value="F:metal ion binding"/>
    <property type="evidence" value="ECO:0007669"/>
    <property type="project" value="UniProtKB-KW"/>
</dbReference>
<dbReference type="GO" id="GO:0006364">
    <property type="term" value="P:rRNA processing"/>
    <property type="evidence" value="ECO:0007669"/>
    <property type="project" value="UniProtKB-KW"/>
</dbReference>
<dbReference type="Pfam" id="PF20833">
    <property type="entry name" value="RNase_E_G_Thio"/>
    <property type="match status" value="1"/>
</dbReference>
<dbReference type="NCBIfam" id="TIGR00757">
    <property type="entry name" value="RNaseEG"/>
    <property type="match status" value="1"/>
</dbReference>
<dbReference type="Proteomes" id="UP000006860">
    <property type="component" value="Chromosome"/>
</dbReference>
<keyword evidence="15" id="KW-0460">Magnesium</keyword>
<feature type="domain" description="S1 motif" evidence="19">
    <location>
        <begin position="40"/>
        <end position="81"/>
    </location>
</feature>
<dbReference type="InterPro" id="IPR048583">
    <property type="entry name" value="RNase_E_G_thioredoxin-like"/>
</dbReference>
<dbReference type="InterPro" id="IPR012340">
    <property type="entry name" value="NA-bd_OB-fold"/>
</dbReference>
<feature type="compositionally biased region" description="Basic and acidic residues" evidence="18">
    <location>
        <begin position="86"/>
        <end position="97"/>
    </location>
</feature>
<evidence type="ECO:0000256" key="10">
    <source>
        <dbReference type="ARBA" id="ARBA00022722"/>
    </source>
</evidence>
<proteinExistence type="inferred from homology"/>
<dbReference type="GO" id="GO:0005737">
    <property type="term" value="C:cytoplasm"/>
    <property type="evidence" value="ECO:0007669"/>
    <property type="project" value="UniProtKB-SubCell"/>
</dbReference>
<evidence type="ECO:0000256" key="11">
    <source>
        <dbReference type="ARBA" id="ARBA00022723"/>
    </source>
</evidence>
<dbReference type="InterPro" id="IPR003029">
    <property type="entry name" value="S1_domain"/>
</dbReference>
<dbReference type="STRING" id="756272.Plabr_4052"/>
<keyword evidence="10" id="KW-0540">Nuclease</keyword>
<evidence type="ECO:0000256" key="6">
    <source>
        <dbReference type="ARBA" id="ARBA00022490"/>
    </source>
</evidence>
<gene>
    <name evidence="20" type="ordered locus">Plabr_4052</name>
</gene>
<keyword evidence="7" id="KW-0997">Cell inner membrane</keyword>
<evidence type="ECO:0000256" key="5">
    <source>
        <dbReference type="ARBA" id="ARBA00022475"/>
    </source>
</evidence>
<evidence type="ECO:0000313" key="21">
    <source>
        <dbReference type="Proteomes" id="UP000006860"/>
    </source>
</evidence>
<dbReference type="GO" id="GO:0004540">
    <property type="term" value="F:RNA nuclease activity"/>
    <property type="evidence" value="ECO:0007669"/>
    <property type="project" value="InterPro"/>
</dbReference>
<evidence type="ECO:0000256" key="15">
    <source>
        <dbReference type="ARBA" id="ARBA00022842"/>
    </source>
</evidence>
<dbReference type="InterPro" id="IPR019307">
    <property type="entry name" value="RNA-bd_AU-1/RNase_E/G"/>
</dbReference>
<evidence type="ECO:0000256" key="12">
    <source>
        <dbReference type="ARBA" id="ARBA00022730"/>
    </source>
</evidence>
<keyword evidence="14 20" id="KW-0378">Hydrolase</keyword>
<evidence type="ECO:0000256" key="17">
    <source>
        <dbReference type="ARBA" id="ARBA00023136"/>
    </source>
</evidence>
<protein>
    <recommendedName>
        <fullName evidence="4">Ribonuclease G</fullName>
    </recommendedName>
</protein>
<dbReference type="PROSITE" id="PS50126">
    <property type="entry name" value="S1"/>
    <property type="match status" value="1"/>
</dbReference>
<dbReference type="PANTHER" id="PTHR30001:SF1">
    <property type="entry name" value="RIBONUCLEASE E_G-LIKE PROTEIN, CHLOROPLASTIC"/>
    <property type="match status" value="1"/>
</dbReference>
<evidence type="ECO:0000256" key="1">
    <source>
        <dbReference type="ARBA" id="ARBA00001946"/>
    </source>
</evidence>
<dbReference type="Gene3D" id="3.40.1260.20">
    <property type="entry name" value="Ribonuclease E, catalytic domain"/>
    <property type="match status" value="1"/>
</dbReference>
<keyword evidence="8" id="KW-0698">rRNA processing</keyword>
<dbReference type="SUPFAM" id="SSF50249">
    <property type="entry name" value="Nucleic acid-binding proteins"/>
    <property type="match status" value="1"/>
</dbReference>
<sequence length="534" mass="61144">MKREMLVNVYQPEESRIAIVEDGVLEELYVERNSQESFVGNIYKGRIVNIEPSIQAAFVDFGVGSNGFLHVSDVESEYFKHLPPVDPDKRGSRDKSRSSSRGGRPPRRPVNERSVAAKPSIQDIFKRGDEVLVQVIKDGIGTKGPTLSTYISIPGRYLVLMPALQRVGISRKIENVDDRKHLREVIKQLSPPPGLGFIVRTAGVDRSEKDLRRDMNYLLRLWKVIVRRIDKHPAPVDVYQESDMITRTIRDIYAADIDTVLIDDEDQYKHAREFMKVVLPKHVDRVKYYDGAEPIFHKYNVEQEITKIQNRTVQLEGGGSIVIDQTEALVAIDVNSGTHRVDDDAEETSFQVNMRAAKEISRQIRLRDLGGVIVNDFIDMRQEKHRRAVERQLHDAVQRDRARTKVLRISPFGLIEMTRQRIRPSLKRSIYEECPCCNGSGSVKKVESVAIEVMRELMRVCSNNKVRKVALELHHRVATYLANKKRKELIELEERSNVVITFDSRYDVNPNHMELRCLGENNAEIAFSGATHSK</sequence>
<evidence type="ECO:0000256" key="9">
    <source>
        <dbReference type="ARBA" id="ARBA00022694"/>
    </source>
</evidence>
<keyword evidence="9" id="KW-0819">tRNA processing</keyword>
<dbReference type="GO" id="GO:0016787">
    <property type="term" value="F:hydrolase activity"/>
    <property type="evidence" value="ECO:0007669"/>
    <property type="project" value="UniProtKB-KW"/>
</dbReference>
<comment type="subcellular location">
    <subcellularLocation>
        <location evidence="2">Cytoplasm</location>
    </subcellularLocation>
</comment>
<evidence type="ECO:0000256" key="13">
    <source>
        <dbReference type="ARBA" id="ARBA00022759"/>
    </source>
</evidence>
<dbReference type="OrthoDB" id="9804278at2"/>
<dbReference type="GO" id="GO:0019843">
    <property type="term" value="F:rRNA binding"/>
    <property type="evidence" value="ECO:0007669"/>
    <property type="project" value="UniProtKB-KW"/>
</dbReference>
<reference evidence="21" key="1">
    <citation type="submission" date="2011-02" db="EMBL/GenBank/DDBJ databases">
        <title>The complete genome of Planctomyces brasiliensis DSM 5305.</title>
        <authorList>
            <person name="Lucas S."/>
            <person name="Copeland A."/>
            <person name="Lapidus A."/>
            <person name="Bruce D."/>
            <person name="Goodwin L."/>
            <person name="Pitluck S."/>
            <person name="Kyrpides N."/>
            <person name="Mavromatis K."/>
            <person name="Pagani I."/>
            <person name="Ivanova N."/>
            <person name="Ovchinnikova G."/>
            <person name="Lu M."/>
            <person name="Detter J.C."/>
            <person name="Han C."/>
            <person name="Land M."/>
            <person name="Hauser L."/>
            <person name="Markowitz V."/>
            <person name="Cheng J.-F."/>
            <person name="Hugenholtz P."/>
            <person name="Woyke T."/>
            <person name="Wu D."/>
            <person name="Tindall B."/>
            <person name="Pomrenke H.G."/>
            <person name="Brambilla E."/>
            <person name="Klenk H.-P."/>
            <person name="Eisen J.A."/>
        </authorList>
    </citation>
    <scope>NUCLEOTIDE SEQUENCE [LARGE SCALE GENOMIC DNA]</scope>
    <source>
        <strain evidence="21">ATCC 49424 / DSM 5305 / JCM 21570 / NBRC 103401 / IFAM 1448</strain>
    </source>
</reference>
<evidence type="ECO:0000313" key="20">
    <source>
        <dbReference type="EMBL" id="ADY61629.1"/>
    </source>
</evidence>
<evidence type="ECO:0000256" key="4">
    <source>
        <dbReference type="ARBA" id="ARBA00017719"/>
    </source>
</evidence>